<keyword evidence="3" id="KW-1185">Reference proteome</keyword>
<protein>
    <recommendedName>
        <fullName evidence="4">GPI ethanolamine phosphate transferase 3</fullName>
    </recommendedName>
</protein>
<feature type="transmembrane region" description="Helical" evidence="1">
    <location>
        <begin position="447"/>
        <end position="465"/>
    </location>
</feature>
<dbReference type="PANTHER" id="PTHR23071:SF1">
    <property type="entry name" value="GPI ETHANOLAMINE PHOSPHATE TRANSFERASE 3"/>
    <property type="match status" value="1"/>
</dbReference>
<gene>
    <name evidence="2" type="ORF">ACHAW5_003673</name>
</gene>
<organism evidence="2 3">
    <name type="scientific">Stephanodiscus triporus</name>
    <dbReference type="NCBI Taxonomy" id="2934178"/>
    <lineage>
        <taxon>Eukaryota</taxon>
        <taxon>Sar</taxon>
        <taxon>Stramenopiles</taxon>
        <taxon>Ochrophyta</taxon>
        <taxon>Bacillariophyta</taxon>
        <taxon>Coscinodiscophyceae</taxon>
        <taxon>Thalassiosirophycidae</taxon>
        <taxon>Stephanodiscales</taxon>
        <taxon>Stephanodiscaceae</taxon>
        <taxon>Stephanodiscus</taxon>
    </lineage>
</organism>
<dbReference type="InterPro" id="IPR039524">
    <property type="entry name" value="PIGO/GPI13"/>
</dbReference>
<dbReference type="EMBL" id="JALLAZ020001453">
    <property type="protein sequence ID" value="KAL3774664.1"/>
    <property type="molecule type" value="Genomic_DNA"/>
</dbReference>
<dbReference type="SUPFAM" id="SSF53649">
    <property type="entry name" value="Alkaline phosphatase-like"/>
    <property type="match status" value="1"/>
</dbReference>
<dbReference type="InterPro" id="IPR017850">
    <property type="entry name" value="Alkaline_phosphatase_core_sf"/>
</dbReference>
<accession>A0ABD3NFE4</accession>
<name>A0ABD3NFE4_9STRA</name>
<evidence type="ECO:0000256" key="1">
    <source>
        <dbReference type="SAM" id="Phobius"/>
    </source>
</evidence>
<feature type="transmembrane region" description="Helical" evidence="1">
    <location>
        <begin position="566"/>
        <end position="592"/>
    </location>
</feature>
<reference evidence="2 3" key="1">
    <citation type="submission" date="2024-10" db="EMBL/GenBank/DDBJ databases">
        <title>Updated reference genomes for cyclostephanoid diatoms.</title>
        <authorList>
            <person name="Roberts W.R."/>
            <person name="Alverson A.J."/>
        </authorList>
    </citation>
    <scope>NUCLEOTIDE SEQUENCE [LARGE SCALE GENOMIC DNA]</scope>
    <source>
        <strain evidence="2 3">AJA276-08</strain>
    </source>
</reference>
<dbReference type="Gene3D" id="3.40.720.10">
    <property type="entry name" value="Alkaline Phosphatase, subunit A"/>
    <property type="match status" value="1"/>
</dbReference>
<dbReference type="InterPro" id="IPR002591">
    <property type="entry name" value="Phosphodiest/P_Trfase"/>
</dbReference>
<dbReference type="AlphaFoldDB" id="A0ABD3NFE4"/>
<feature type="transmembrane region" description="Helical" evidence="1">
    <location>
        <begin position="386"/>
        <end position="404"/>
    </location>
</feature>
<dbReference type="Proteomes" id="UP001530315">
    <property type="component" value="Unassembled WGS sequence"/>
</dbReference>
<evidence type="ECO:0000313" key="3">
    <source>
        <dbReference type="Proteomes" id="UP001530315"/>
    </source>
</evidence>
<sequence length="721" mass="79826">MRGGQERRRRQRRLRPRVLDAALRRFAAVIVVDALRFDFARSPAFFDDCHPDPSFNTRISTRSTTVACRPAAAVGRIGGDEAGFDRGRRRCASTAVGTATTPQRSSSSSSSSSFELIVAHFLGVDHVGHTYGPNDPHMERKLHQMDVVLSEIFGMIDDAPGDSCVVAFVLGDHGMTEDGNHGGGTSDEVNAGLFAHYSPGCGDGTAGDDGKTTSARGEELDVHSARAMRELKEILDSASLVYRDAISQSRRHLEENGDSHGEDVFDSTAYRQACALFKLFLAESTDLGKQVWTQFNEGGMKVGIGVMVVAWVMAIPLWRGSVRNEFFGKIWVDGVIKSMQNDKDRSNASSWHFSWVELTTSITIMTFTCGVLTFSNSYIEHEREIVAFFLSVLCLLAFRRWYFATPAGSKSYIGSIYPPLVVVLCSRTNDVFVTGHGLDPSIRLHPAHHPAVFLSSLLVLTILRIRWLGSLSKTIERSGITSTPLSTSIDIIAILFLACSWWDKRSLDHSRTGFVSARIALAAIFWGFVHSILSLSKQWKYSSPHGHTDTISESRVDQAHLTLFRAMLFLVIVTGPSMASTAVLIIIQCVALRRMMDSTRAKEVSAPAMAAIWRLAIRQAFFASNHHCSFNRLQFSAAFVATNSFQFYIAGSSLFMNTFGYELLGSCVVLVYCHSRRASSRNYSADVWEWFVYFQWTEMLCLLPVCKCDEAASHGLGNLCP</sequence>
<feature type="transmembrane region" description="Helical" evidence="1">
    <location>
        <begin position="353"/>
        <end position="374"/>
    </location>
</feature>
<feature type="transmembrane region" description="Helical" evidence="1">
    <location>
        <begin position="485"/>
        <end position="502"/>
    </location>
</feature>
<feature type="transmembrane region" description="Helical" evidence="1">
    <location>
        <begin position="514"/>
        <end position="533"/>
    </location>
</feature>
<proteinExistence type="predicted"/>
<keyword evidence="1" id="KW-0472">Membrane</keyword>
<keyword evidence="1" id="KW-1133">Transmembrane helix</keyword>
<dbReference type="Pfam" id="PF01663">
    <property type="entry name" value="Phosphodiest"/>
    <property type="match status" value="1"/>
</dbReference>
<evidence type="ECO:0008006" key="4">
    <source>
        <dbReference type="Google" id="ProtNLM"/>
    </source>
</evidence>
<comment type="caution">
    <text evidence="2">The sequence shown here is derived from an EMBL/GenBank/DDBJ whole genome shotgun (WGS) entry which is preliminary data.</text>
</comment>
<evidence type="ECO:0000313" key="2">
    <source>
        <dbReference type="EMBL" id="KAL3774664.1"/>
    </source>
</evidence>
<keyword evidence="1" id="KW-0812">Transmembrane</keyword>
<dbReference type="PANTHER" id="PTHR23071">
    <property type="entry name" value="PHOSPHATIDYLINOSITOL GLYCAN"/>
    <property type="match status" value="1"/>
</dbReference>